<feature type="transmembrane region" description="Helical" evidence="7">
    <location>
        <begin position="288"/>
        <end position="307"/>
    </location>
</feature>
<feature type="transmembrane region" description="Helical" evidence="7">
    <location>
        <begin position="12"/>
        <end position="39"/>
    </location>
</feature>
<proteinExistence type="inferred from homology"/>
<feature type="transmembrane region" description="Helical" evidence="7">
    <location>
        <begin position="45"/>
        <end position="69"/>
    </location>
</feature>
<feature type="transmembrane region" description="Helical" evidence="7">
    <location>
        <begin position="385"/>
        <end position="408"/>
    </location>
</feature>
<keyword evidence="9" id="KW-1185">Reference proteome</keyword>
<organism evidence="8 9">
    <name type="scientific">Mesonia ostreae</name>
    <dbReference type="NCBI Taxonomy" id="861110"/>
    <lineage>
        <taxon>Bacteria</taxon>
        <taxon>Pseudomonadati</taxon>
        <taxon>Bacteroidota</taxon>
        <taxon>Flavobacteriia</taxon>
        <taxon>Flavobacteriales</taxon>
        <taxon>Flavobacteriaceae</taxon>
        <taxon>Mesonia</taxon>
    </lineage>
</organism>
<name>A0ABU2KHD0_9FLAO</name>
<accession>A0ABU2KHD0</accession>
<feature type="transmembrane region" description="Helical" evidence="7">
    <location>
        <begin position="319"/>
        <end position="339"/>
    </location>
</feature>
<keyword evidence="3" id="KW-1003">Cell membrane</keyword>
<feature type="transmembrane region" description="Helical" evidence="7">
    <location>
        <begin position="149"/>
        <end position="166"/>
    </location>
</feature>
<evidence type="ECO:0000256" key="1">
    <source>
        <dbReference type="ARBA" id="ARBA00004651"/>
    </source>
</evidence>
<feature type="transmembrane region" description="Helical" evidence="7">
    <location>
        <begin position="81"/>
        <end position="105"/>
    </location>
</feature>
<evidence type="ECO:0000313" key="9">
    <source>
        <dbReference type="Proteomes" id="UP001182991"/>
    </source>
</evidence>
<feature type="transmembrane region" description="Helical" evidence="7">
    <location>
        <begin position="111"/>
        <end position="129"/>
    </location>
</feature>
<keyword evidence="5 7" id="KW-1133">Transmembrane helix</keyword>
<gene>
    <name evidence="8" type="ORF">RLT85_05425</name>
</gene>
<evidence type="ECO:0000313" key="8">
    <source>
        <dbReference type="EMBL" id="MDT0294068.1"/>
    </source>
</evidence>
<dbReference type="Proteomes" id="UP001182991">
    <property type="component" value="Unassembled WGS sequence"/>
</dbReference>
<dbReference type="RefSeq" id="WP_311401020.1">
    <property type="nucleotide sequence ID" value="NZ_JAVRBG010000004.1"/>
</dbReference>
<comment type="subcellular location">
    <subcellularLocation>
        <location evidence="1">Cell membrane</location>
        <topology evidence="1">Multi-pass membrane protein</topology>
    </subcellularLocation>
</comment>
<evidence type="ECO:0000256" key="5">
    <source>
        <dbReference type="ARBA" id="ARBA00022989"/>
    </source>
</evidence>
<evidence type="ECO:0000256" key="2">
    <source>
        <dbReference type="ARBA" id="ARBA00007430"/>
    </source>
</evidence>
<evidence type="ECO:0000256" key="4">
    <source>
        <dbReference type="ARBA" id="ARBA00022692"/>
    </source>
</evidence>
<protein>
    <submittedName>
        <fullName evidence="8">Lipopolysaccharide biosynthesis protein</fullName>
    </submittedName>
</protein>
<dbReference type="Pfam" id="PF13440">
    <property type="entry name" value="Polysacc_synt_3"/>
    <property type="match status" value="1"/>
</dbReference>
<evidence type="ECO:0000256" key="7">
    <source>
        <dbReference type="SAM" id="Phobius"/>
    </source>
</evidence>
<evidence type="ECO:0000256" key="6">
    <source>
        <dbReference type="ARBA" id="ARBA00023136"/>
    </source>
</evidence>
<sequence length="480" mass="54432">MTKKPRVSSASSFGWSFMIQGGTQAINFIVTILLARLLLPEEFGLIGMIAIFIAIARALVDGGFVSSLIRTKEVDNIDYSTVFFTNMVSAIILYGVLFFTAPYIANFYNQEILISILRILGLILIINAFSLVQSTKLNKALLFKTQFKLQLPSLIISAVISIWMAYNNYGVWSLVAKDLIYALLTTLQLWLYSKWTPSMVFDKEKFKYHFNFGYKLSLTQIVNTTFDNLYKVVIGKFFSAAQLGYYTRARSLEQLPSSFFYNAFNRVAYPLLAKIENEKQLKETYAKLMRLVVFLVTPILVYLGVVAEPFFRWLLTEKWLPAVPYFQILILSGVFYPIYKYNLNICQLKGRSDLVLKLSIFQNGLLVIGALSAIWFGIYGLLYSLLVINIIVTGTNASISGNLINYGIGQQVKDLIPIFAVNIIVAFFTFIFYKNVLYDMSDMLILLIIGASAFILYGAISYVAKLRTLSDMIELIKQRG</sequence>
<feature type="transmembrane region" description="Helical" evidence="7">
    <location>
        <begin position="415"/>
        <end position="433"/>
    </location>
</feature>
<dbReference type="PANTHER" id="PTHR30250:SF10">
    <property type="entry name" value="LIPOPOLYSACCHARIDE BIOSYNTHESIS PROTEIN WZXC"/>
    <property type="match status" value="1"/>
</dbReference>
<keyword evidence="6 7" id="KW-0472">Membrane</keyword>
<dbReference type="EMBL" id="JAVRBG010000004">
    <property type="protein sequence ID" value="MDT0294068.1"/>
    <property type="molecule type" value="Genomic_DNA"/>
</dbReference>
<keyword evidence="4 7" id="KW-0812">Transmembrane</keyword>
<feature type="transmembrane region" description="Helical" evidence="7">
    <location>
        <begin position="360"/>
        <end position="379"/>
    </location>
</feature>
<reference evidence="9" key="1">
    <citation type="submission" date="2023-07" db="EMBL/GenBank/DDBJ databases">
        <title>Isolating and identifying novel microbial strains from the Mariana Trench.</title>
        <authorList>
            <person name="Fu H."/>
        </authorList>
    </citation>
    <scope>NUCLEOTIDE SEQUENCE [LARGE SCALE GENOMIC DNA]</scope>
    <source>
        <strain evidence="9">T-y2</strain>
    </source>
</reference>
<dbReference type="InterPro" id="IPR050833">
    <property type="entry name" value="Poly_Biosynth_Transport"/>
</dbReference>
<dbReference type="CDD" id="cd13127">
    <property type="entry name" value="MATE_tuaB_like"/>
    <property type="match status" value="1"/>
</dbReference>
<evidence type="ECO:0000256" key="3">
    <source>
        <dbReference type="ARBA" id="ARBA00022475"/>
    </source>
</evidence>
<comment type="similarity">
    <text evidence="2">Belongs to the polysaccharide synthase family.</text>
</comment>
<feature type="transmembrane region" description="Helical" evidence="7">
    <location>
        <begin position="445"/>
        <end position="464"/>
    </location>
</feature>
<dbReference type="PANTHER" id="PTHR30250">
    <property type="entry name" value="PST FAMILY PREDICTED COLANIC ACID TRANSPORTER"/>
    <property type="match status" value="1"/>
</dbReference>
<feature type="transmembrane region" description="Helical" evidence="7">
    <location>
        <begin position="172"/>
        <end position="192"/>
    </location>
</feature>
<comment type="caution">
    <text evidence="8">The sequence shown here is derived from an EMBL/GenBank/DDBJ whole genome shotgun (WGS) entry which is preliminary data.</text>
</comment>